<dbReference type="GO" id="GO:0045503">
    <property type="term" value="F:dynein light chain binding"/>
    <property type="evidence" value="ECO:0007669"/>
    <property type="project" value="TreeGrafter"/>
</dbReference>
<evidence type="ECO:0000256" key="13">
    <source>
        <dbReference type="SAM" id="MobiDB-lite"/>
    </source>
</evidence>
<dbReference type="PANTHER" id="PTHR12442">
    <property type="entry name" value="DYNEIN INTERMEDIATE CHAIN"/>
    <property type="match status" value="1"/>
</dbReference>
<dbReference type="PROSITE" id="PS50294">
    <property type="entry name" value="WD_REPEATS_REGION"/>
    <property type="match status" value="1"/>
</dbReference>
<dbReference type="SMART" id="SM00320">
    <property type="entry name" value="WD40"/>
    <property type="match status" value="5"/>
</dbReference>
<evidence type="ECO:0000256" key="7">
    <source>
        <dbReference type="ARBA" id="ARBA00023212"/>
    </source>
</evidence>
<evidence type="ECO:0000256" key="9">
    <source>
        <dbReference type="ARBA" id="ARBA00024190"/>
    </source>
</evidence>
<protein>
    <recommendedName>
        <fullName evidence="10">Dynein axonemal intermediate chain 4</fullName>
    </recommendedName>
    <alternativeName>
        <fullName evidence="11">WD repeat-containing protein 78</fullName>
    </alternativeName>
</protein>
<dbReference type="AlphaFoldDB" id="V4BDJ2"/>
<dbReference type="GeneID" id="20232881"/>
<keyword evidence="6" id="KW-0969">Cilium</keyword>
<dbReference type="CTD" id="20232881"/>
<accession>V4BDJ2</accession>
<keyword evidence="8" id="KW-0966">Cell projection</keyword>
<dbReference type="InterPro" id="IPR036322">
    <property type="entry name" value="WD40_repeat_dom_sf"/>
</dbReference>
<keyword evidence="4" id="KW-0677">Repeat</keyword>
<dbReference type="GO" id="GO:0120293">
    <property type="term" value="C:dynein axonemal particle"/>
    <property type="evidence" value="ECO:0007669"/>
    <property type="project" value="UniProtKB-SubCell"/>
</dbReference>
<evidence type="ECO:0000256" key="1">
    <source>
        <dbReference type="ARBA" id="ARBA00004611"/>
    </source>
</evidence>
<evidence type="ECO:0000256" key="8">
    <source>
        <dbReference type="ARBA" id="ARBA00023273"/>
    </source>
</evidence>
<gene>
    <name evidence="14" type="ORF">LOTGIDRAFT_128740</name>
</gene>
<feature type="repeat" description="WD" evidence="12">
    <location>
        <begin position="521"/>
        <end position="556"/>
    </location>
</feature>
<keyword evidence="15" id="KW-1185">Reference proteome</keyword>
<dbReference type="PANTHER" id="PTHR12442:SF12">
    <property type="entry name" value="DYNEIN AXONEMAL INTERMEDIATE CHAIN 4"/>
    <property type="match status" value="1"/>
</dbReference>
<dbReference type="GO" id="GO:0045504">
    <property type="term" value="F:dynein heavy chain binding"/>
    <property type="evidence" value="ECO:0007669"/>
    <property type="project" value="TreeGrafter"/>
</dbReference>
<dbReference type="InterPro" id="IPR015943">
    <property type="entry name" value="WD40/YVTN_repeat-like_dom_sf"/>
</dbReference>
<dbReference type="Proteomes" id="UP000030746">
    <property type="component" value="Unassembled WGS sequence"/>
</dbReference>
<dbReference type="FunFam" id="2.130.10.10:FF:001248">
    <property type="entry name" value="WD repeat domain 78"/>
    <property type="match status" value="1"/>
</dbReference>
<dbReference type="OrthoDB" id="10259804at2759"/>
<feature type="compositionally biased region" description="Basic and acidic residues" evidence="13">
    <location>
        <begin position="136"/>
        <end position="147"/>
    </location>
</feature>
<comment type="subcellular location">
    <subcellularLocation>
        <location evidence="1">Cytoplasm</location>
        <location evidence="1">Cytoskeleton</location>
        <location evidence="1">Flagellum axoneme</location>
    </subcellularLocation>
    <subcellularLocation>
        <location evidence="9">Dynein axonemal particle</location>
    </subcellularLocation>
</comment>
<dbReference type="InterPro" id="IPR050687">
    <property type="entry name" value="Dynein_IC"/>
</dbReference>
<evidence type="ECO:0000313" key="15">
    <source>
        <dbReference type="Proteomes" id="UP000030746"/>
    </source>
</evidence>
<evidence type="ECO:0000256" key="12">
    <source>
        <dbReference type="PROSITE-ProRule" id="PRU00221"/>
    </source>
</evidence>
<evidence type="ECO:0000256" key="4">
    <source>
        <dbReference type="ARBA" id="ARBA00022737"/>
    </source>
</evidence>
<keyword evidence="7" id="KW-0206">Cytoskeleton</keyword>
<dbReference type="GO" id="GO:0003341">
    <property type="term" value="P:cilium movement"/>
    <property type="evidence" value="ECO:0007669"/>
    <property type="project" value="TreeGrafter"/>
</dbReference>
<dbReference type="PROSITE" id="PS50082">
    <property type="entry name" value="WD_REPEATS_2"/>
    <property type="match status" value="2"/>
</dbReference>
<sequence length="622" mass="70472">ISDIKYKREEVKEILTDSDLEKTVDLNLSETETIWLLDMPDVCVFLESEEAPSIRQRNEKYTELMKSRAGNDRYVDRGMNTFNEPYKVKQIQTSKVPSVDVGIMATTWDMHDTYEAVDKQNKEGTISRPASPAASGEEKTDEEKKNPETGSRGSSARMGKLKFHSCILSSMNFFLLSKFEYKNSDEVPSIKSDSFKIDLFTMERALQLNTYQPKQALYRGFDIIPVCILTFPDVDKEVSTVSTLTGNDMGPNLDRLWSYTCPLTKGRNVSCMSWNKVNPDLIAVGYGQFEFTNQKGGYVCCWSLKNPEFPERLFTCKEGVTAVDFSTKNPNLLAVGFYDGSVSIYNVKYPNDEPIVESSECPSKHTSPVWYIKWIEKERGSGEEGTEVIISISTDGRVTQWSVRKGFETYDLMRLKRMPTRMGGRNKEKKGGAFICSYTGGLTFDFHSRDTNIYLAGTEEGFIHKCSCSYNEQYLESYSGHTGPVYTIQWSPFVPDIFLSCSADWSIRLWHQDKVKPVLSFFSSTVTVHDLCWSPRSSTVFTCVNEGAVEVWDLNSSTLDPLIINNPTSGAKQTSVTFARNSECVLVGDSEGQVTVYQLRCMPPPPENQVPLFYLSRHFEIF</sequence>
<dbReference type="KEGG" id="lgi:LOTGIDRAFT_128740"/>
<dbReference type="EMBL" id="KB203019">
    <property type="protein sequence ID" value="ESO86694.1"/>
    <property type="molecule type" value="Genomic_DNA"/>
</dbReference>
<evidence type="ECO:0000313" key="14">
    <source>
        <dbReference type="EMBL" id="ESO86694.1"/>
    </source>
</evidence>
<dbReference type="OMA" id="VFVWSIK"/>
<dbReference type="STRING" id="225164.V4BDJ2"/>
<dbReference type="HOGENOM" id="CLU_015820_0_0_1"/>
<name>V4BDJ2_LOTGI</name>
<dbReference type="GO" id="GO:0005858">
    <property type="term" value="C:axonemal dynein complex"/>
    <property type="evidence" value="ECO:0007669"/>
    <property type="project" value="TreeGrafter"/>
</dbReference>
<evidence type="ECO:0000256" key="3">
    <source>
        <dbReference type="ARBA" id="ARBA00022574"/>
    </source>
</evidence>
<evidence type="ECO:0000256" key="11">
    <source>
        <dbReference type="ARBA" id="ARBA00041557"/>
    </source>
</evidence>
<dbReference type="RefSeq" id="XP_009062672.1">
    <property type="nucleotide sequence ID" value="XM_009064424.1"/>
</dbReference>
<organism evidence="14 15">
    <name type="scientific">Lottia gigantea</name>
    <name type="common">Giant owl limpet</name>
    <dbReference type="NCBI Taxonomy" id="225164"/>
    <lineage>
        <taxon>Eukaryota</taxon>
        <taxon>Metazoa</taxon>
        <taxon>Spiralia</taxon>
        <taxon>Lophotrochozoa</taxon>
        <taxon>Mollusca</taxon>
        <taxon>Gastropoda</taxon>
        <taxon>Patellogastropoda</taxon>
        <taxon>Lottioidea</taxon>
        <taxon>Lottiidae</taxon>
        <taxon>Lottia</taxon>
    </lineage>
</organism>
<dbReference type="SUPFAM" id="SSF50978">
    <property type="entry name" value="WD40 repeat-like"/>
    <property type="match status" value="1"/>
</dbReference>
<dbReference type="InterPro" id="IPR001680">
    <property type="entry name" value="WD40_rpt"/>
</dbReference>
<keyword evidence="5" id="KW-0282">Flagellum</keyword>
<keyword evidence="2" id="KW-0963">Cytoplasm</keyword>
<dbReference type="Pfam" id="PF00400">
    <property type="entry name" value="WD40"/>
    <property type="match status" value="3"/>
</dbReference>
<keyword evidence="3 12" id="KW-0853">WD repeat</keyword>
<evidence type="ECO:0000256" key="6">
    <source>
        <dbReference type="ARBA" id="ARBA00023069"/>
    </source>
</evidence>
<evidence type="ECO:0000256" key="10">
    <source>
        <dbReference type="ARBA" id="ARBA00040002"/>
    </source>
</evidence>
<feature type="repeat" description="WD" evidence="12">
    <location>
        <begin position="478"/>
        <end position="520"/>
    </location>
</feature>
<dbReference type="Gene3D" id="2.130.10.10">
    <property type="entry name" value="YVTN repeat-like/Quinoprotein amine dehydrogenase"/>
    <property type="match status" value="2"/>
</dbReference>
<reference evidence="14 15" key="1">
    <citation type="journal article" date="2013" name="Nature">
        <title>Insights into bilaterian evolution from three spiralian genomes.</title>
        <authorList>
            <person name="Simakov O."/>
            <person name="Marletaz F."/>
            <person name="Cho S.J."/>
            <person name="Edsinger-Gonzales E."/>
            <person name="Havlak P."/>
            <person name="Hellsten U."/>
            <person name="Kuo D.H."/>
            <person name="Larsson T."/>
            <person name="Lv J."/>
            <person name="Arendt D."/>
            <person name="Savage R."/>
            <person name="Osoegawa K."/>
            <person name="de Jong P."/>
            <person name="Grimwood J."/>
            <person name="Chapman J.A."/>
            <person name="Shapiro H."/>
            <person name="Aerts A."/>
            <person name="Otillar R.P."/>
            <person name="Terry A.Y."/>
            <person name="Boore J.L."/>
            <person name="Grigoriev I.V."/>
            <person name="Lindberg D.R."/>
            <person name="Seaver E.C."/>
            <person name="Weisblat D.A."/>
            <person name="Putnam N.H."/>
            <person name="Rokhsar D.S."/>
        </authorList>
    </citation>
    <scope>NUCLEOTIDE SEQUENCE [LARGE SCALE GENOMIC DNA]</scope>
</reference>
<proteinExistence type="predicted"/>
<feature type="non-terminal residue" evidence="14">
    <location>
        <position position="1"/>
    </location>
</feature>
<feature type="region of interest" description="Disordered" evidence="13">
    <location>
        <begin position="119"/>
        <end position="156"/>
    </location>
</feature>
<evidence type="ECO:0000256" key="5">
    <source>
        <dbReference type="ARBA" id="ARBA00022846"/>
    </source>
</evidence>
<evidence type="ECO:0000256" key="2">
    <source>
        <dbReference type="ARBA" id="ARBA00022490"/>
    </source>
</evidence>